<dbReference type="EC" id="4.2.99.18" evidence="2"/>
<evidence type="ECO:0000256" key="9">
    <source>
        <dbReference type="ARBA" id="ARBA00044632"/>
    </source>
</evidence>
<evidence type="ECO:0000256" key="4">
    <source>
        <dbReference type="ARBA" id="ARBA00022801"/>
    </source>
</evidence>
<dbReference type="Gene3D" id="3.30.310.260">
    <property type="match status" value="1"/>
</dbReference>
<dbReference type="GO" id="GO:0006284">
    <property type="term" value="P:base-excision repair"/>
    <property type="evidence" value="ECO:0007669"/>
    <property type="project" value="InterPro"/>
</dbReference>
<comment type="caution">
    <text evidence="11">The sequence shown here is derived from an EMBL/GenBank/DDBJ whole genome shotgun (WGS) entry which is preliminary data.</text>
</comment>
<gene>
    <name evidence="11" type="ORF">FYJ34_03685</name>
</gene>
<keyword evidence="8" id="KW-0326">Glycosidase</keyword>
<sequence length="273" mass="31572">MIEKTVKNFSLSQICRSGQCFRMKERGKGSYILVAGDRYLEMEQEKEVCRFGCTSQEFETYWEPYFDLDRDYQACIDRIDEKDLYLTRAARLGGGIRILQQDLWEMIISFLISQQNNIKRIRKCIETLCASCGEPKEGPQGETYYAFPTPEALAGLSVEELRGCGLGYRSKYIRQTAKSVYSGEVDLSAVSQLSYQEAKKELLKLYGVGDKVADCICLFALHHLEAFPKDTHILQALKRQYKRGFPKRKYKGIEGILQQYMFYYELQGHQLPD</sequence>
<dbReference type="InterPro" id="IPR023170">
    <property type="entry name" value="HhH_base_excis_C"/>
</dbReference>
<comment type="catalytic activity">
    <reaction evidence="9">
        <text>2'-deoxyribonucleotide-(2'-deoxyribose 5'-phosphate)-2'-deoxyribonucleotide-DNA = a 3'-end 2'-deoxyribonucleotide-(2,3-dehydro-2,3-deoxyribose 5'-phosphate)-DNA + a 5'-end 5'-phospho-2'-deoxyribonucleoside-DNA + H(+)</text>
        <dbReference type="Rhea" id="RHEA:66592"/>
        <dbReference type="Rhea" id="RHEA-COMP:13180"/>
        <dbReference type="Rhea" id="RHEA-COMP:16897"/>
        <dbReference type="Rhea" id="RHEA-COMP:17067"/>
        <dbReference type="ChEBI" id="CHEBI:15378"/>
        <dbReference type="ChEBI" id="CHEBI:136412"/>
        <dbReference type="ChEBI" id="CHEBI:157695"/>
        <dbReference type="ChEBI" id="CHEBI:167181"/>
        <dbReference type="EC" id="4.2.99.18"/>
    </reaction>
</comment>
<dbReference type="Pfam" id="PF00730">
    <property type="entry name" value="HhH-GPD"/>
    <property type="match status" value="1"/>
</dbReference>
<dbReference type="RefSeq" id="WP_154476354.1">
    <property type="nucleotide sequence ID" value="NZ_VULY01000018.1"/>
</dbReference>
<proteinExistence type="inferred from homology"/>
<reference evidence="11 12" key="1">
    <citation type="submission" date="2019-08" db="EMBL/GenBank/DDBJ databases">
        <title>In-depth cultivation of the pig gut microbiome towards novel bacterial diversity and tailored functional studies.</title>
        <authorList>
            <person name="Wylensek D."/>
            <person name="Hitch T.C.A."/>
            <person name="Clavel T."/>
        </authorList>
    </citation>
    <scope>NUCLEOTIDE SEQUENCE [LARGE SCALE GENOMIC DNA]</scope>
    <source>
        <strain evidence="11 12">68-1-5</strain>
    </source>
</reference>
<organism evidence="11 12">
    <name type="scientific">Suipraeoptans intestinalis</name>
    <dbReference type="NCBI Taxonomy" id="2606628"/>
    <lineage>
        <taxon>Bacteria</taxon>
        <taxon>Bacillati</taxon>
        <taxon>Bacillota</taxon>
        <taxon>Clostridia</taxon>
        <taxon>Lachnospirales</taxon>
        <taxon>Lachnospiraceae</taxon>
        <taxon>Suipraeoptans</taxon>
    </lineage>
</organism>
<evidence type="ECO:0000256" key="6">
    <source>
        <dbReference type="ARBA" id="ARBA00023239"/>
    </source>
</evidence>
<dbReference type="GO" id="GO:0006289">
    <property type="term" value="P:nucleotide-excision repair"/>
    <property type="evidence" value="ECO:0007669"/>
    <property type="project" value="InterPro"/>
</dbReference>
<dbReference type="InterPro" id="IPR012904">
    <property type="entry name" value="OGG_N"/>
</dbReference>
<keyword evidence="3" id="KW-0227">DNA damage</keyword>
<evidence type="ECO:0000256" key="5">
    <source>
        <dbReference type="ARBA" id="ARBA00023204"/>
    </source>
</evidence>
<evidence type="ECO:0000256" key="3">
    <source>
        <dbReference type="ARBA" id="ARBA00022763"/>
    </source>
</evidence>
<evidence type="ECO:0000313" key="12">
    <source>
        <dbReference type="Proteomes" id="UP000434409"/>
    </source>
</evidence>
<dbReference type="SUPFAM" id="SSF48150">
    <property type="entry name" value="DNA-glycosylase"/>
    <property type="match status" value="1"/>
</dbReference>
<keyword evidence="5" id="KW-0234">DNA repair</keyword>
<keyword evidence="6" id="KW-0456">Lyase</keyword>
<keyword evidence="4" id="KW-0378">Hydrolase</keyword>
<dbReference type="GO" id="GO:0008534">
    <property type="term" value="F:oxidized purine nucleobase lesion DNA N-glycosylase activity"/>
    <property type="evidence" value="ECO:0007669"/>
    <property type="project" value="InterPro"/>
</dbReference>
<protein>
    <recommendedName>
        <fullName evidence="2">DNA-(apurinic or apyrimidinic site) lyase</fullName>
        <ecNumber evidence="2">4.2.99.18</ecNumber>
    </recommendedName>
</protein>
<dbReference type="SUPFAM" id="SSF55945">
    <property type="entry name" value="TATA-box binding protein-like"/>
    <property type="match status" value="1"/>
</dbReference>
<evidence type="ECO:0000256" key="1">
    <source>
        <dbReference type="ARBA" id="ARBA00010679"/>
    </source>
</evidence>
<dbReference type="InterPro" id="IPR003265">
    <property type="entry name" value="HhH-GPD_domain"/>
</dbReference>
<dbReference type="PANTHER" id="PTHR10242:SF2">
    <property type="entry name" value="N-GLYCOSYLASE_DNA LYASE"/>
    <property type="match status" value="1"/>
</dbReference>
<dbReference type="GO" id="GO:0140078">
    <property type="term" value="F:class I DNA-(apurinic or apyrimidinic site) endonuclease activity"/>
    <property type="evidence" value="ECO:0007669"/>
    <property type="project" value="UniProtKB-EC"/>
</dbReference>
<dbReference type="AlphaFoldDB" id="A0A6N7V2B0"/>
<dbReference type="Gene3D" id="1.10.340.30">
    <property type="entry name" value="Hypothetical protein, domain 2"/>
    <property type="match status" value="1"/>
</dbReference>
<dbReference type="Gene3D" id="1.10.1670.10">
    <property type="entry name" value="Helix-hairpin-Helix base-excision DNA repair enzymes (C-terminal)"/>
    <property type="match status" value="1"/>
</dbReference>
<dbReference type="PANTHER" id="PTHR10242">
    <property type="entry name" value="8-OXOGUANINE DNA GLYCOSYLASE"/>
    <property type="match status" value="1"/>
</dbReference>
<dbReference type="Pfam" id="PF07934">
    <property type="entry name" value="OGG_N"/>
    <property type="match status" value="1"/>
</dbReference>
<keyword evidence="7" id="KW-0511">Multifunctional enzyme</keyword>
<evidence type="ECO:0000256" key="8">
    <source>
        <dbReference type="ARBA" id="ARBA00023295"/>
    </source>
</evidence>
<evidence type="ECO:0000313" key="11">
    <source>
        <dbReference type="EMBL" id="MSR93392.1"/>
    </source>
</evidence>
<keyword evidence="12" id="KW-1185">Reference proteome</keyword>
<dbReference type="GO" id="GO:0003684">
    <property type="term" value="F:damaged DNA binding"/>
    <property type="evidence" value="ECO:0007669"/>
    <property type="project" value="InterPro"/>
</dbReference>
<dbReference type="EMBL" id="VULY01000018">
    <property type="protein sequence ID" value="MSR93392.1"/>
    <property type="molecule type" value="Genomic_DNA"/>
</dbReference>
<dbReference type="InterPro" id="IPR052054">
    <property type="entry name" value="Oxidative_DNA_repair_enzyme"/>
</dbReference>
<feature type="domain" description="HhH-GPD" evidence="10">
    <location>
        <begin position="112"/>
        <end position="266"/>
    </location>
</feature>
<accession>A0A6N7V2B0</accession>
<evidence type="ECO:0000259" key="10">
    <source>
        <dbReference type="SMART" id="SM00478"/>
    </source>
</evidence>
<comment type="similarity">
    <text evidence="1">Belongs to the type-1 OGG1 family.</text>
</comment>
<evidence type="ECO:0000256" key="7">
    <source>
        <dbReference type="ARBA" id="ARBA00023268"/>
    </source>
</evidence>
<name>A0A6N7V2B0_9FIRM</name>
<evidence type="ECO:0000256" key="2">
    <source>
        <dbReference type="ARBA" id="ARBA00012720"/>
    </source>
</evidence>
<dbReference type="InterPro" id="IPR011257">
    <property type="entry name" value="DNA_glycosylase"/>
</dbReference>
<dbReference type="SMART" id="SM00478">
    <property type="entry name" value="ENDO3c"/>
    <property type="match status" value="1"/>
</dbReference>
<dbReference type="Proteomes" id="UP000434409">
    <property type="component" value="Unassembled WGS sequence"/>
</dbReference>
<dbReference type="CDD" id="cd00056">
    <property type="entry name" value="ENDO3c"/>
    <property type="match status" value="1"/>
</dbReference>